<comment type="caution">
    <text evidence="2">The sequence shown here is derived from an EMBL/GenBank/DDBJ whole genome shotgun (WGS) entry which is preliminary data.</text>
</comment>
<feature type="region of interest" description="Disordered" evidence="1">
    <location>
        <begin position="232"/>
        <end position="255"/>
    </location>
</feature>
<evidence type="ECO:0008006" key="3">
    <source>
        <dbReference type="Google" id="ProtNLM"/>
    </source>
</evidence>
<feature type="region of interest" description="Disordered" evidence="1">
    <location>
        <begin position="191"/>
        <end position="216"/>
    </location>
</feature>
<dbReference type="EMBL" id="BARS01039252">
    <property type="protein sequence ID" value="GAG16800.1"/>
    <property type="molecule type" value="Genomic_DNA"/>
</dbReference>
<dbReference type="InterPro" id="IPR029063">
    <property type="entry name" value="SAM-dependent_MTases_sf"/>
</dbReference>
<reference evidence="2" key="1">
    <citation type="journal article" date="2014" name="Front. Microbiol.">
        <title>High frequency of phylogenetically diverse reductive dehalogenase-homologous genes in deep subseafloor sedimentary metagenomes.</title>
        <authorList>
            <person name="Kawai M."/>
            <person name="Futagami T."/>
            <person name="Toyoda A."/>
            <person name="Takaki Y."/>
            <person name="Nishi S."/>
            <person name="Hori S."/>
            <person name="Arai W."/>
            <person name="Tsubouchi T."/>
            <person name="Morono Y."/>
            <person name="Uchiyama I."/>
            <person name="Ito T."/>
            <person name="Fujiyama A."/>
            <person name="Inagaki F."/>
            <person name="Takami H."/>
        </authorList>
    </citation>
    <scope>NUCLEOTIDE SEQUENCE</scope>
    <source>
        <strain evidence="2">Expedition CK06-06</strain>
    </source>
</reference>
<evidence type="ECO:0000313" key="2">
    <source>
        <dbReference type="EMBL" id="GAG16800.1"/>
    </source>
</evidence>
<gene>
    <name evidence="2" type="ORF">S01H1_59958</name>
</gene>
<dbReference type="Gene3D" id="3.40.50.150">
    <property type="entry name" value="Vaccinia Virus protein VP39"/>
    <property type="match status" value="1"/>
</dbReference>
<organism evidence="2">
    <name type="scientific">marine sediment metagenome</name>
    <dbReference type="NCBI Taxonomy" id="412755"/>
    <lineage>
        <taxon>unclassified sequences</taxon>
        <taxon>metagenomes</taxon>
        <taxon>ecological metagenomes</taxon>
    </lineage>
</organism>
<evidence type="ECO:0000256" key="1">
    <source>
        <dbReference type="SAM" id="MobiDB-lite"/>
    </source>
</evidence>
<dbReference type="AlphaFoldDB" id="X0VEP0"/>
<dbReference type="SUPFAM" id="SSF53335">
    <property type="entry name" value="S-adenosyl-L-methionine-dependent methyltransferases"/>
    <property type="match status" value="1"/>
</dbReference>
<feature type="non-terminal residue" evidence="2">
    <location>
        <position position="1"/>
    </location>
</feature>
<sequence length="255" mass="27508">SFMAKKWDYDVPSVEVWTEAMRVMKPGGHALIACGTRTQHRMVVNIEDAGFEIRDVVSWIYGSGFPKSLNISKAIDKAAGAEREVVGRQKALGNAKQKGAGGHYANGINSVSGKTEEVKDGWNITAPATDAAKQWDGWGTALKPSSEFFTLCRKPLSEKTIAKNVLKWGTGGINIDGCRVGTENMSSQFDRDWKQDGTFGNGKRGSKGKSVPDGRFPANLIHDGSQEVLELFPETKSAGKARASEEGTHSGKSGM</sequence>
<protein>
    <recommendedName>
        <fullName evidence="3">DNA methylase N-4/N-6 domain-containing protein</fullName>
    </recommendedName>
</protein>
<accession>X0VEP0</accession>
<feature type="non-terminal residue" evidence="2">
    <location>
        <position position="255"/>
    </location>
</feature>
<name>X0VEP0_9ZZZZ</name>
<proteinExistence type="predicted"/>